<name>A0ABV2PL69_9BACI</name>
<dbReference type="RefSeq" id="WP_354472091.1">
    <property type="nucleotide sequence ID" value="NZ_JBEPSB010000012.1"/>
</dbReference>
<gene>
    <name evidence="1" type="ORF">ABIA69_002732</name>
</gene>
<reference evidence="1 2" key="1">
    <citation type="submission" date="2024-06" db="EMBL/GenBank/DDBJ databases">
        <title>Sorghum-associated microbial communities from plants grown in Nebraska, USA.</title>
        <authorList>
            <person name="Schachtman D."/>
        </authorList>
    </citation>
    <scope>NUCLEOTIDE SEQUENCE [LARGE SCALE GENOMIC DNA]</scope>
    <source>
        <strain evidence="1 2">736</strain>
    </source>
</reference>
<keyword evidence="2" id="KW-1185">Reference proteome</keyword>
<evidence type="ECO:0008006" key="3">
    <source>
        <dbReference type="Google" id="ProtNLM"/>
    </source>
</evidence>
<accession>A0ABV2PL69</accession>
<protein>
    <recommendedName>
        <fullName evidence="3">YokE-like PH domain-containing protein</fullName>
    </recommendedName>
</protein>
<organism evidence="1 2">
    <name type="scientific">Lysinibacillus parviboronicapiens</name>
    <dbReference type="NCBI Taxonomy" id="436516"/>
    <lineage>
        <taxon>Bacteria</taxon>
        <taxon>Bacillati</taxon>
        <taxon>Bacillota</taxon>
        <taxon>Bacilli</taxon>
        <taxon>Bacillales</taxon>
        <taxon>Bacillaceae</taxon>
        <taxon>Lysinibacillus</taxon>
    </lineage>
</organism>
<comment type="caution">
    <text evidence="1">The sequence shown here is derived from an EMBL/GenBank/DDBJ whole genome shotgun (WGS) entry which is preliminary data.</text>
</comment>
<evidence type="ECO:0000313" key="1">
    <source>
        <dbReference type="EMBL" id="MET4561564.1"/>
    </source>
</evidence>
<dbReference type="EMBL" id="JBEPSB010000012">
    <property type="protein sequence ID" value="MET4561564.1"/>
    <property type="molecule type" value="Genomic_DNA"/>
</dbReference>
<sequence length="140" mass="16193">MEKKWNEEVIELLVDVNDLITAEKSGSENITNLLYTWVEEYFGQKNFDGSLVLNYTKTSAKDIRIIVLQKKLIISVDAFADIIKIDTIVNGREYNRIDDFTIGTFKNGKSLILSRKVLFDILDGFTKEAIENYITERIYL</sequence>
<evidence type="ECO:0000313" key="2">
    <source>
        <dbReference type="Proteomes" id="UP001549363"/>
    </source>
</evidence>
<dbReference type="Proteomes" id="UP001549363">
    <property type="component" value="Unassembled WGS sequence"/>
</dbReference>
<proteinExistence type="predicted"/>